<dbReference type="EMBL" id="HBEU01000727">
    <property type="protein sequence ID" value="CAD8574335.1"/>
    <property type="molecule type" value="Transcribed_RNA"/>
</dbReference>
<feature type="compositionally biased region" description="Polar residues" evidence="1">
    <location>
        <begin position="714"/>
        <end position="724"/>
    </location>
</feature>
<dbReference type="AlphaFoldDB" id="A0A7S0K9Q9"/>
<feature type="compositionally biased region" description="Polar residues" evidence="1">
    <location>
        <begin position="529"/>
        <end position="539"/>
    </location>
</feature>
<feature type="transmembrane region" description="Helical" evidence="2">
    <location>
        <begin position="238"/>
        <end position="256"/>
    </location>
</feature>
<feature type="compositionally biased region" description="Basic and acidic residues" evidence="1">
    <location>
        <begin position="689"/>
        <end position="699"/>
    </location>
</feature>
<evidence type="ECO:0000256" key="1">
    <source>
        <dbReference type="SAM" id="MobiDB-lite"/>
    </source>
</evidence>
<feature type="compositionally biased region" description="Basic and acidic residues" evidence="1">
    <location>
        <begin position="414"/>
        <end position="452"/>
    </location>
</feature>
<feature type="region of interest" description="Disordered" evidence="1">
    <location>
        <begin position="662"/>
        <end position="724"/>
    </location>
</feature>
<protein>
    <submittedName>
        <fullName evidence="3">Uncharacterized protein</fullName>
    </submittedName>
</protein>
<feature type="region of interest" description="Disordered" evidence="1">
    <location>
        <begin position="262"/>
        <end position="321"/>
    </location>
</feature>
<feature type="compositionally biased region" description="Polar residues" evidence="1">
    <location>
        <begin position="672"/>
        <end position="686"/>
    </location>
</feature>
<sequence length="798" mass="89118">MGSEDGTSTPKSSSGGRGIKVSQFVESSFAQFGGNPSNNTSAPHVLTPSYVFQKAAKSCGEASNTGDSISATSNNQEVDIVEENNRQSKKSSSEYLLPHRVIVLLLILHDLSEIIYFSLRWIKIVIIDKTVVFLTQYLRLCYDVIPESIRKEIAIETDLGVWATRYYVFMGSKNSPPPILAAIAILTLMVLIVHPDGFTWVILGKMHDCIWDTMMRLRTFASNVKDGKIPGLFASENFVGFIILILMILYVHNVITSDYEQNGKTRQRTKSKSGKKGKHKNRSRNHAPGGKVKHGQRSGTYHSNNQSTSSQHASTSTILSPTINEGKPFIEKVQEISSSAILEVCPGRKNSFDSGDNLSDVSSSLNSCHVVGNESSAFFQSSTFNEGSELSNVQKGIHKEDKRSGHSNRQSRSLSEDNRVYEIGEKDVGRTKTKHDFTKNDGSIKHSKEPETSKTNASVCRDDHARRWPSSSSPSPAIHMPQKKGQGRRRQDFSALPKARAYDRSKRFDNISQVPRSRKYSKAGRFSRDSLSYRSQEGSFPSHEREFNKGDISVDKQIAPIRYTPPNYATYSVDRRYSPGKIELASFLAQAGLVGVDCAQLLADLSGVNALSYFNDKDFERYRVDVDKRRRIKALLEARRAASFGMYNSNFNMLDQSLSRPASSGDRIGYSRDSTASPASELQSMQGFKELKSHEDQRYDGNPSSDFSRVIGSRPSSHQFHSYSSRLNESEGGWQAQQSYQYPVVVSPCAMEDGLQRYVDKNQQYQYSSRNGVDLQDERNIEAEMSALGDQMVGSLFQ</sequence>
<gene>
    <name evidence="3" type="ORF">LDAN0322_LOCUS479</name>
</gene>
<feature type="region of interest" description="Disordered" evidence="1">
    <location>
        <begin position="386"/>
        <end position="546"/>
    </location>
</feature>
<feature type="compositionally biased region" description="Basic and acidic residues" evidence="1">
    <location>
        <begin position="500"/>
        <end position="509"/>
    </location>
</feature>
<reference evidence="3" key="1">
    <citation type="submission" date="2021-01" db="EMBL/GenBank/DDBJ databases">
        <authorList>
            <person name="Corre E."/>
            <person name="Pelletier E."/>
            <person name="Niang G."/>
            <person name="Scheremetjew M."/>
            <person name="Finn R."/>
            <person name="Kale V."/>
            <person name="Holt S."/>
            <person name="Cochrane G."/>
            <person name="Meng A."/>
            <person name="Brown T."/>
            <person name="Cohen L."/>
        </authorList>
    </citation>
    <scope>NUCLEOTIDE SEQUENCE</scope>
    <source>
        <strain evidence="3">B651</strain>
    </source>
</reference>
<name>A0A7S0K9Q9_9STRA</name>
<evidence type="ECO:0000256" key="2">
    <source>
        <dbReference type="SAM" id="Phobius"/>
    </source>
</evidence>
<organism evidence="3">
    <name type="scientific">Leptocylindrus aporus</name>
    <dbReference type="NCBI Taxonomy" id="1398097"/>
    <lineage>
        <taxon>Eukaryota</taxon>
        <taxon>Sar</taxon>
        <taxon>Stramenopiles</taxon>
        <taxon>Ochrophyta</taxon>
        <taxon>Bacillariophyta</taxon>
        <taxon>Coscinodiscophyceae</taxon>
        <taxon>Chaetocerotophycidae</taxon>
        <taxon>Leptocylindrales</taxon>
        <taxon>Leptocylindraceae</taxon>
        <taxon>Leptocylindrus</taxon>
    </lineage>
</organism>
<evidence type="ECO:0000313" key="3">
    <source>
        <dbReference type="EMBL" id="CAD8574335.1"/>
    </source>
</evidence>
<feature type="transmembrane region" description="Helical" evidence="2">
    <location>
        <begin position="179"/>
        <end position="203"/>
    </location>
</feature>
<feature type="compositionally biased region" description="Basic residues" evidence="1">
    <location>
        <begin position="265"/>
        <end position="296"/>
    </location>
</feature>
<keyword evidence="2" id="KW-0472">Membrane</keyword>
<keyword evidence="2" id="KW-0812">Transmembrane</keyword>
<proteinExistence type="predicted"/>
<accession>A0A7S0K9Q9</accession>
<keyword evidence="2" id="KW-1133">Transmembrane helix</keyword>
<feature type="compositionally biased region" description="Low complexity" evidence="1">
    <location>
        <begin position="302"/>
        <end position="316"/>
    </location>
</feature>